<dbReference type="Gene3D" id="1.10.287.180">
    <property type="entry name" value="Transcription elongation factor, GreA/GreB, N-terminal domain"/>
    <property type="match status" value="1"/>
</dbReference>
<dbReference type="Gene3D" id="3.10.50.30">
    <property type="entry name" value="Transcription elongation factor, GreA/GreB, C-terminal domain"/>
    <property type="match status" value="1"/>
</dbReference>
<proteinExistence type="inferred from homology"/>
<dbReference type="OMA" id="TWLTQEA"/>
<keyword evidence="8" id="KW-0175">Coiled coil</keyword>
<evidence type="ECO:0000313" key="12">
    <source>
        <dbReference type="EMBL" id="KUK22943.1"/>
    </source>
</evidence>
<dbReference type="Proteomes" id="UP000058636">
    <property type="component" value="Unassembled WGS sequence"/>
</dbReference>
<evidence type="ECO:0000256" key="2">
    <source>
        <dbReference type="ARBA" id="ARBA00013729"/>
    </source>
</evidence>
<evidence type="ECO:0000256" key="4">
    <source>
        <dbReference type="ARBA" id="ARBA00023125"/>
    </source>
</evidence>
<dbReference type="GO" id="GO:0003746">
    <property type="term" value="F:translation elongation factor activity"/>
    <property type="evidence" value="ECO:0007669"/>
    <property type="project" value="UniProtKB-KW"/>
</dbReference>
<keyword evidence="4 8" id="KW-0238">DNA-binding</keyword>
<dbReference type="GO" id="GO:0032784">
    <property type="term" value="P:regulation of DNA-templated transcription elongation"/>
    <property type="evidence" value="ECO:0007669"/>
    <property type="project" value="UniProtKB-UniRule"/>
</dbReference>
<feature type="coiled-coil region" evidence="8">
    <location>
        <begin position="1"/>
        <end position="31"/>
    </location>
</feature>
<dbReference type="InterPro" id="IPR001437">
    <property type="entry name" value="Tscrpt_elong_fac_GreA/B_C"/>
</dbReference>
<dbReference type="GO" id="GO:0070063">
    <property type="term" value="F:RNA polymerase binding"/>
    <property type="evidence" value="ECO:0007669"/>
    <property type="project" value="InterPro"/>
</dbReference>
<protein>
    <recommendedName>
        <fullName evidence="2 8">Transcription elongation factor GreA</fullName>
    </recommendedName>
    <alternativeName>
        <fullName evidence="7 8">Transcript cleavage factor GreA</fullName>
    </alternativeName>
</protein>
<dbReference type="SUPFAM" id="SSF46557">
    <property type="entry name" value="GreA transcript cleavage protein, N-terminal domain"/>
    <property type="match status" value="1"/>
</dbReference>
<keyword evidence="12" id="KW-0648">Protein biosynthesis</keyword>
<name>A0A117L2J6_9THEM</name>
<dbReference type="InterPro" id="IPR006359">
    <property type="entry name" value="Tscrpt_elong_fac_GreA"/>
</dbReference>
<dbReference type="Pfam" id="PF03449">
    <property type="entry name" value="GreA_GreB_N"/>
    <property type="match status" value="1"/>
</dbReference>
<evidence type="ECO:0000259" key="10">
    <source>
        <dbReference type="Pfam" id="PF01272"/>
    </source>
</evidence>
<evidence type="ECO:0000256" key="5">
    <source>
        <dbReference type="ARBA" id="ARBA00023163"/>
    </source>
</evidence>
<dbReference type="PANTHER" id="PTHR30437:SF4">
    <property type="entry name" value="TRANSCRIPTION ELONGATION FACTOR GREA"/>
    <property type="match status" value="1"/>
</dbReference>
<dbReference type="EMBL" id="LGFG01000072">
    <property type="protein sequence ID" value="KUK22943.1"/>
    <property type="molecule type" value="Genomic_DNA"/>
</dbReference>
<dbReference type="SMR" id="A0A117L2J6"/>
<reference evidence="12 13" key="1">
    <citation type="journal article" date="2015" name="MBio">
        <title>Genome-Resolved Metagenomic Analysis Reveals Roles for Candidate Phyla and Other Microbial Community Members in Biogeochemical Transformations in Oil Reservoirs.</title>
        <authorList>
            <person name="Hu P."/>
            <person name="Tom L."/>
            <person name="Singh A."/>
            <person name="Thomas B.C."/>
            <person name="Baker B.J."/>
            <person name="Piceno Y.M."/>
            <person name="Andersen G.L."/>
            <person name="Banfield J.F."/>
        </authorList>
    </citation>
    <scope>NUCLEOTIDE SEQUENCE [LARGE SCALE GENOMIC DNA]</scope>
    <source>
        <strain evidence="12">46_26</strain>
    </source>
</reference>
<dbReference type="InterPro" id="IPR028624">
    <property type="entry name" value="Tscrpt_elong_fac_GreA/B"/>
</dbReference>
<comment type="caution">
    <text evidence="12">The sequence shown here is derived from an EMBL/GenBank/DDBJ whole genome shotgun (WGS) entry which is preliminary data.</text>
</comment>
<keyword evidence="3 8" id="KW-0805">Transcription regulation</keyword>
<dbReference type="InterPro" id="IPR022691">
    <property type="entry name" value="Tscrpt_elong_fac_GreA/B_N"/>
</dbReference>
<dbReference type="AlphaFoldDB" id="A0A117L2J6"/>
<evidence type="ECO:0000256" key="8">
    <source>
        <dbReference type="HAMAP-Rule" id="MF_00105"/>
    </source>
</evidence>
<dbReference type="InterPro" id="IPR018151">
    <property type="entry name" value="TF_GreA/GreB_CS"/>
</dbReference>
<dbReference type="InterPro" id="IPR036805">
    <property type="entry name" value="Tscrpt_elong_fac_GreA/B_N_sf"/>
</dbReference>
<dbReference type="GO" id="GO:0006354">
    <property type="term" value="P:DNA-templated transcription elongation"/>
    <property type="evidence" value="ECO:0007669"/>
    <property type="project" value="TreeGrafter"/>
</dbReference>
<dbReference type="PATRIC" id="fig|93930.3.peg.1812"/>
<dbReference type="GO" id="GO:0003677">
    <property type="term" value="F:DNA binding"/>
    <property type="evidence" value="ECO:0007669"/>
    <property type="project" value="UniProtKB-UniRule"/>
</dbReference>
<evidence type="ECO:0000256" key="7">
    <source>
        <dbReference type="ARBA" id="ARBA00030776"/>
    </source>
</evidence>
<dbReference type="FunFam" id="1.10.287.180:FF:000001">
    <property type="entry name" value="Transcription elongation factor GreA"/>
    <property type="match status" value="1"/>
</dbReference>
<dbReference type="Pfam" id="PF01272">
    <property type="entry name" value="GreA_GreB"/>
    <property type="match status" value="1"/>
</dbReference>
<dbReference type="InterPro" id="IPR023459">
    <property type="entry name" value="Tscrpt_elong_fac_GreA/B_fam"/>
</dbReference>
<organism evidence="12 13">
    <name type="scientific">Thermotoga petrophila</name>
    <dbReference type="NCBI Taxonomy" id="93929"/>
    <lineage>
        <taxon>Bacteria</taxon>
        <taxon>Thermotogati</taxon>
        <taxon>Thermotogota</taxon>
        <taxon>Thermotogae</taxon>
        <taxon>Thermotogales</taxon>
        <taxon>Thermotogaceae</taxon>
        <taxon>Thermotoga</taxon>
    </lineage>
</organism>
<evidence type="ECO:0000256" key="9">
    <source>
        <dbReference type="RuleBase" id="RU000556"/>
    </source>
</evidence>
<dbReference type="NCBIfam" id="NF001263">
    <property type="entry name" value="PRK00226.1-4"/>
    <property type="match status" value="1"/>
</dbReference>
<dbReference type="InterPro" id="IPR036953">
    <property type="entry name" value="GreA/GreB_C_sf"/>
</dbReference>
<evidence type="ECO:0000256" key="3">
    <source>
        <dbReference type="ARBA" id="ARBA00023015"/>
    </source>
</evidence>
<dbReference type="PROSITE" id="PS00829">
    <property type="entry name" value="GREAB_1"/>
    <property type="match status" value="1"/>
</dbReference>
<sequence>MKKVRLTREGYEKLKKELEDLKRKFMYEISERIKEARELGDLSENSEYEAAKNEQGRVGSRIMEIEQILSNAEIIEDSEESDEVTLGKWVVIKNLDTGEEHKFRIVTPQEADFFAQKLSSDSPLGKSLLGRKVGDVVKVKAPSGVQRYQVMAVMNK</sequence>
<keyword evidence="12" id="KW-0251">Elongation factor</keyword>
<gene>
    <name evidence="8" type="primary">greA</name>
    <name evidence="12" type="ORF">XD57_0957</name>
</gene>
<evidence type="ECO:0000256" key="6">
    <source>
        <dbReference type="ARBA" id="ARBA00024916"/>
    </source>
</evidence>
<dbReference type="PANTHER" id="PTHR30437">
    <property type="entry name" value="TRANSCRIPTION ELONGATION FACTOR GREA"/>
    <property type="match status" value="1"/>
</dbReference>
<evidence type="ECO:0000256" key="1">
    <source>
        <dbReference type="ARBA" id="ARBA00008213"/>
    </source>
</evidence>
<dbReference type="NCBIfam" id="TIGR01462">
    <property type="entry name" value="greA"/>
    <property type="match status" value="1"/>
</dbReference>
<dbReference type="PROSITE" id="PS00830">
    <property type="entry name" value="GREAB_2"/>
    <property type="match status" value="1"/>
</dbReference>
<dbReference type="HAMAP" id="MF_00105">
    <property type="entry name" value="GreA_GreB"/>
    <property type="match status" value="1"/>
</dbReference>
<feature type="domain" description="Transcription elongation factor GreA/GreB N-terminal" evidence="11">
    <location>
        <begin position="5"/>
        <end position="74"/>
    </location>
</feature>
<accession>A0A117L2J6</accession>
<dbReference type="FunFam" id="3.10.50.30:FF:000001">
    <property type="entry name" value="Transcription elongation factor GreA"/>
    <property type="match status" value="1"/>
</dbReference>
<comment type="similarity">
    <text evidence="1 8 9">Belongs to the GreA/GreB family.</text>
</comment>
<evidence type="ECO:0000313" key="13">
    <source>
        <dbReference type="Proteomes" id="UP000058636"/>
    </source>
</evidence>
<dbReference type="RefSeq" id="WP_011943557.1">
    <property type="nucleotide sequence ID" value="NZ_DAITJQ010000004.1"/>
</dbReference>
<dbReference type="SUPFAM" id="SSF54534">
    <property type="entry name" value="FKBP-like"/>
    <property type="match status" value="1"/>
</dbReference>
<feature type="domain" description="Transcription elongation factor GreA/GreB C-terminal" evidence="10">
    <location>
        <begin position="80"/>
        <end position="154"/>
    </location>
</feature>
<keyword evidence="5 8" id="KW-0804">Transcription</keyword>
<dbReference type="PIRSF" id="PIRSF006092">
    <property type="entry name" value="GreA_GreB"/>
    <property type="match status" value="1"/>
</dbReference>
<comment type="function">
    <text evidence="6 8 9">Necessary for efficient RNA polymerase transcription elongation past template-encoded arresting sites. The arresting sites in DNA have the property of trapping a certain fraction of elongating RNA polymerases that pass through, resulting in locked ternary complexes. Cleavage of the nascent transcript by cleavage factors such as GreA or GreB allows the resumption of elongation from the new 3'terminus. GreA releases sequences of 2 to 3 nucleotides.</text>
</comment>
<evidence type="ECO:0000259" key="11">
    <source>
        <dbReference type="Pfam" id="PF03449"/>
    </source>
</evidence>